<evidence type="ECO:0000313" key="2">
    <source>
        <dbReference type="EMBL" id="KAK3892834.1"/>
    </source>
</evidence>
<protein>
    <submittedName>
        <fullName evidence="2">Uncharacterized protein</fullName>
    </submittedName>
</protein>
<sequence>MRVQLNSAIAVRCQRCRGHQASLCLVRAWTKGMGSVCTMNEVADGLVDDKDFSVEGGVVLFSFDELAAGKTQGARLSVYHLLQNSSDGDVAGICGDNERLLGIGKN</sequence>
<keyword evidence="3" id="KW-1185">Reference proteome</keyword>
<gene>
    <name evidence="2" type="ORF">Pcinc_003305</name>
    <name evidence="1" type="ORF">Pcinc_010387</name>
</gene>
<organism evidence="2 3">
    <name type="scientific">Petrolisthes cinctipes</name>
    <name type="common">Flat porcelain crab</name>
    <dbReference type="NCBI Taxonomy" id="88211"/>
    <lineage>
        <taxon>Eukaryota</taxon>
        <taxon>Metazoa</taxon>
        <taxon>Ecdysozoa</taxon>
        <taxon>Arthropoda</taxon>
        <taxon>Crustacea</taxon>
        <taxon>Multicrustacea</taxon>
        <taxon>Malacostraca</taxon>
        <taxon>Eumalacostraca</taxon>
        <taxon>Eucarida</taxon>
        <taxon>Decapoda</taxon>
        <taxon>Pleocyemata</taxon>
        <taxon>Anomura</taxon>
        <taxon>Galatheoidea</taxon>
        <taxon>Porcellanidae</taxon>
        <taxon>Petrolisthes</taxon>
    </lineage>
</organism>
<accession>A0AAE1GJK1</accession>
<proteinExistence type="predicted"/>
<evidence type="ECO:0000313" key="1">
    <source>
        <dbReference type="EMBL" id="KAK3885389.1"/>
    </source>
</evidence>
<dbReference type="EMBL" id="JAWQEG010000245">
    <property type="protein sequence ID" value="KAK3892834.1"/>
    <property type="molecule type" value="Genomic_DNA"/>
</dbReference>
<dbReference type="EMBL" id="JAWQEG010000803">
    <property type="protein sequence ID" value="KAK3885389.1"/>
    <property type="molecule type" value="Genomic_DNA"/>
</dbReference>
<name>A0AAE1GJK1_PETCI</name>
<dbReference type="AlphaFoldDB" id="A0AAE1GJK1"/>
<dbReference type="Proteomes" id="UP001286313">
    <property type="component" value="Unassembled WGS sequence"/>
</dbReference>
<evidence type="ECO:0000313" key="3">
    <source>
        <dbReference type="Proteomes" id="UP001286313"/>
    </source>
</evidence>
<comment type="caution">
    <text evidence="2">The sequence shown here is derived from an EMBL/GenBank/DDBJ whole genome shotgun (WGS) entry which is preliminary data.</text>
</comment>
<reference evidence="2" key="1">
    <citation type="submission" date="2023-10" db="EMBL/GenBank/DDBJ databases">
        <title>Genome assemblies of two species of porcelain crab, Petrolisthes cinctipes and Petrolisthes manimaculis (Anomura: Porcellanidae).</title>
        <authorList>
            <person name="Angst P."/>
        </authorList>
    </citation>
    <scope>NUCLEOTIDE SEQUENCE</scope>
    <source>
        <strain evidence="2">PB745_01</strain>
        <tissue evidence="2">Gill</tissue>
    </source>
</reference>